<dbReference type="RefSeq" id="WP_007742939.1">
    <property type="nucleotide sequence ID" value="NZ_AOMF01000174.1"/>
</dbReference>
<dbReference type="Proteomes" id="UP000011680">
    <property type="component" value="Unassembled WGS sequence"/>
</dbReference>
<sequence length="219" mass="21279">MDDNNTFLSRRRIIKGAGVAAGIGLIGGGSLLYSSQPALAAVGDNPISADNLSISANNNAVTEVTVEPKLKLEWSSFSSGISGFDIDVKAGPSGGSLSSAENLTGVSDGNAAGVSSYSVQGTGGSNSDSEGIADISLAGIGLVSSGALTQSNLPSGVTDGASGTETVKFQVTVTANSASGSGTATDTSPDPAGSFEVTLNNDAGTTNATGHINTSGTSG</sequence>
<proteinExistence type="predicted"/>
<feature type="compositionally biased region" description="Low complexity" evidence="1">
    <location>
        <begin position="177"/>
        <end position="188"/>
    </location>
</feature>
<dbReference type="PROSITE" id="PS51318">
    <property type="entry name" value="TAT"/>
    <property type="match status" value="1"/>
</dbReference>
<dbReference type="EMBL" id="AOMF01000174">
    <property type="protein sequence ID" value="EMA49612.1"/>
    <property type="molecule type" value="Genomic_DNA"/>
</dbReference>
<feature type="region of interest" description="Disordered" evidence="1">
    <location>
        <begin position="177"/>
        <end position="219"/>
    </location>
</feature>
<evidence type="ECO:0000313" key="3">
    <source>
        <dbReference type="Proteomes" id="UP000011680"/>
    </source>
</evidence>
<organism evidence="2 3">
    <name type="scientific">Halococcus thailandensis JCM 13552</name>
    <dbReference type="NCBI Taxonomy" id="1227457"/>
    <lineage>
        <taxon>Archaea</taxon>
        <taxon>Methanobacteriati</taxon>
        <taxon>Methanobacteriota</taxon>
        <taxon>Stenosarchaea group</taxon>
        <taxon>Halobacteria</taxon>
        <taxon>Halobacteriales</taxon>
        <taxon>Halococcaceae</taxon>
        <taxon>Halococcus</taxon>
    </lineage>
</organism>
<protein>
    <submittedName>
        <fullName evidence="2">Uncharacterized protein</fullName>
    </submittedName>
</protein>
<feature type="compositionally biased region" description="Polar residues" evidence="1">
    <location>
        <begin position="197"/>
        <end position="219"/>
    </location>
</feature>
<gene>
    <name evidence="2" type="ORF">C451_18788</name>
</gene>
<dbReference type="InterPro" id="IPR006311">
    <property type="entry name" value="TAT_signal"/>
</dbReference>
<dbReference type="OrthoDB" id="214909at2157"/>
<comment type="caution">
    <text evidence="2">The sequence shown here is derived from an EMBL/GenBank/DDBJ whole genome shotgun (WGS) entry which is preliminary data.</text>
</comment>
<keyword evidence="3" id="KW-1185">Reference proteome</keyword>
<name>M0MV50_9EURY</name>
<reference evidence="2 3" key="1">
    <citation type="journal article" date="2014" name="PLoS Genet.">
        <title>Phylogenetically driven sequencing of extremely halophilic archaea reveals strategies for static and dynamic osmo-response.</title>
        <authorList>
            <person name="Becker E.A."/>
            <person name="Seitzer P.M."/>
            <person name="Tritt A."/>
            <person name="Larsen D."/>
            <person name="Krusor M."/>
            <person name="Yao A.I."/>
            <person name="Wu D."/>
            <person name="Madern D."/>
            <person name="Eisen J.A."/>
            <person name="Darling A.E."/>
            <person name="Facciotti M.T."/>
        </authorList>
    </citation>
    <scope>NUCLEOTIDE SEQUENCE [LARGE SCALE GENOMIC DNA]</scope>
    <source>
        <strain evidence="2 3">JCM 13552</strain>
    </source>
</reference>
<dbReference type="eggNOG" id="arCOG13031">
    <property type="taxonomic scope" value="Archaea"/>
</dbReference>
<dbReference type="PATRIC" id="fig|1227457.3.peg.3678"/>
<evidence type="ECO:0000256" key="1">
    <source>
        <dbReference type="SAM" id="MobiDB-lite"/>
    </source>
</evidence>
<accession>M0MV50</accession>
<evidence type="ECO:0000313" key="2">
    <source>
        <dbReference type="EMBL" id="EMA49612.1"/>
    </source>
</evidence>
<dbReference type="STRING" id="1227457.C451_18788"/>
<dbReference type="AlphaFoldDB" id="M0MV50"/>